<dbReference type="PANTHER" id="PTHR10590">
    <property type="entry name" value="SODIUM/NUCLEOSIDE COTRANSPORTER"/>
    <property type="match status" value="1"/>
</dbReference>
<feature type="transmembrane region" description="Helical" evidence="1">
    <location>
        <begin position="39"/>
        <end position="60"/>
    </location>
</feature>
<evidence type="ECO:0000313" key="3">
    <source>
        <dbReference type="EMBL" id="MEW9503447.1"/>
    </source>
</evidence>
<keyword evidence="1" id="KW-0472">Membrane</keyword>
<evidence type="ECO:0000256" key="1">
    <source>
        <dbReference type="SAM" id="Phobius"/>
    </source>
</evidence>
<keyword evidence="4" id="KW-1185">Reference proteome</keyword>
<dbReference type="Pfam" id="PF07662">
    <property type="entry name" value="Nucleos_tra2_C"/>
    <property type="match status" value="1"/>
</dbReference>
<sequence>VAVITFALCGFANLGSLAILLGGLGNLSPKRRPDVARLGMRAVIAGALASVLSAAIAGMFI</sequence>
<feature type="domain" description="Concentrative nucleoside transporter C-terminal" evidence="2">
    <location>
        <begin position="2"/>
        <end position="58"/>
    </location>
</feature>
<proteinExistence type="predicted"/>
<gene>
    <name evidence="3" type="ORF">AB1471_16965</name>
</gene>
<dbReference type="Proteomes" id="UP001556040">
    <property type="component" value="Unassembled WGS sequence"/>
</dbReference>
<dbReference type="EMBL" id="JBFMIA010000070">
    <property type="protein sequence ID" value="MEW9503447.1"/>
    <property type="molecule type" value="Genomic_DNA"/>
</dbReference>
<dbReference type="PANTHER" id="PTHR10590:SF4">
    <property type="entry name" value="SOLUTE CARRIER FAMILY 28 MEMBER 3"/>
    <property type="match status" value="1"/>
</dbReference>
<name>A0ABV3Q7X7_9BACL</name>
<keyword evidence="1" id="KW-1133">Transmembrane helix</keyword>
<protein>
    <submittedName>
        <fullName evidence="3">Nucleoside transporter C-terminal domain-containing protein</fullName>
    </submittedName>
</protein>
<organism evidence="3 4">
    <name type="scientific">Jeotgalibacillus marinus</name>
    <dbReference type="NCBI Taxonomy" id="86667"/>
    <lineage>
        <taxon>Bacteria</taxon>
        <taxon>Bacillati</taxon>
        <taxon>Bacillota</taxon>
        <taxon>Bacilli</taxon>
        <taxon>Bacillales</taxon>
        <taxon>Caryophanaceae</taxon>
        <taxon>Jeotgalibacillus</taxon>
    </lineage>
</organism>
<keyword evidence="1" id="KW-0812">Transmembrane</keyword>
<evidence type="ECO:0000313" key="4">
    <source>
        <dbReference type="Proteomes" id="UP001556040"/>
    </source>
</evidence>
<dbReference type="RefSeq" id="WP_367780928.1">
    <property type="nucleotide sequence ID" value="NZ_JBFMIA010000070.1"/>
</dbReference>
<evidence type="ECO:0000259" key="2">
    <source>
        <dbReference type="Pfam" id="PF07662"/>
    </source>
</evidence>
<dbReference type="InterPro" id="IPR008276">
    <property type="entry name" value="C_nuclsd_transpt"/>
</dbReference>
<comment type="caution">
    <text evidence="3">The sequence shown here is derived from an EMBL/GenBank/DDBJ whole genome shotgun (WGS) entry which is preliminary data.</text>
</comment>
<feature type="non-terminal residue" evidence="3">
    <location>
        <position position="1"/>
    </location>
</feature>
<accession>A0ABV3Q7X7</accession>
<dbReference type="InterPro" id="IPR011657">
    <property type="entry name" value="CNT_C_dom"/>
</dbReference>
<feature type="transmembrane region" description="Helical" evidence="1">
    <location>
        <begin position="6"/>
        <end position="27"/>
    </location>
</feature>
<reference evidence="3 4" key="1">
    <citation type="journal article" date="1979" name="Int. J. Syst. Evol. Microbiol.">
        <title>Bacillus globisporus subsp. marinus subsp. nov.</title>
        <authorList>
            <person name="Liu H."/>
        </authorList>
    </citation>
    <scope>NUCLEOTIDE SEQUENCE [LARGE SCALE GENOMIC DNA]</scope>
    <source>
        <strain evidence="3 4">DSM 1297</strain>
    </source>
</reference>